<evidence type="ECO:0000313" key="13">
    <source>
        <dbReference type="Proteomes" id="UP000050430"/>
    </source>
</evidence>
<keyword evidence="9" id="KW-0378">Hydrolase</keyword>
<keyword evidence="5" id="KW-0863">Zinc-finger</keyword>
<evidence type="ECO:0000259" key="11">
    <source>
        <dbReference type="PROSITE" id="PS51163"/>
    </source>
</evidence>
<evidence type="ECO:0000256" key="4">
    <source>
        <dbReference type="ARBA" id="ARBA00022723"/>
    </source>
</evidence>
<dbReference type="PIRSF" id="PIRSF006256">
    <property type="entry name" value="CMPcnvr_hdrg_mat"/>
    <property type="match status" value="1"/>
</dbReference>
<dbReference type="Pfam" id="PF07503">
    <property type="entry name" value="zf-HYPF"/>
    <property type="match status" value="2"/>
</dbReference>
<dbReference type="PROSITE" id="PS51163">
    <property type="entry name" value="YRDC"/>
    <property type="match status" value="1"/>
</dbReference>
<dbReference type="FunFam" id="3.30.420.40:FF:000124">
    <property type="entry name" value="Carbamoyltransferase HypF"/>
    <property type="match status" value="1"/>
</dbReference>
<dbReference type="InterPro" id="IPR017968">
    <property type="entry name" value="Acylphosphatase_CS"/>
</dbReference>
<reference evidence="12 13" key="1">
    <citation type="submission" date="2015-07" db="EMBL/GenBank/DDBJ databases">
        <title>Genome sequence of Leptolinea tardivitalis DSM 16556.</title>
        <authorList>
            <person name="Hemp J."/>
            <person name="Ward L.M."/>
            <person name="Pace L.A."/>
            <person name="Fischer W.W."/>
        </authorList>
    </citation>
    <scope>NUCLEOTIDE SEQUENCE [LARGE SCALE GENOMIC DNA]</scope>
    <source>
        <strain evidence="12 13">YMTK-2</strain>
    </source>
</reference>
<dbReference type="InterPro" id="IPR055128">
    <property type="entry name" value="HypF_C_2"/>
</dbReference>
<organism evidence="12 13">
    <name type="scientific">Leptolinea tardivitalis</name>
    <dbReference type="NCBI Taxonomy" id="229920"/>
    <lineage>
        <taxon>Bacteria</taxon>
        <taxon>Bacillati</taxon>
        <taxon>Chloroflexota</taxon>
        <taxon>Anaerolineae</taxon>
        <taxon>Anaerolineales</taxon>
        <taxon>Anaerolineaceae</taxon>
        <taxon>Leptolinea</taxon>
    </lineage>
</organism>
<dbReference type="InterPro" id="IPR036046">
    <property type="entry name" value="Acylphosphatase-like_dom_sf"/>
</dbReference>
<dbReference type="SUPFAM" id="SSF55821">
    <property type="entry name" value="YrdC/RibB"/>
    <property type="match status" value="1"/>
</dbReference>
<name>A0A0P6X4A6_9CHLR</name>
<keyword evidence="3" id="KW-0436">Ligase</keyword>
<evidence type="ECO:0000256" key="6">
    <source>
        <dbReference type="ARBA" id="ARBA00022833"/>
    </source>
</evidence>
<proteinExistence type="inferred from homology"/>
<dbReference type="GO" id="GO:0016743">
    <property type="term" value="F:carboxyl- or carbamoyltransferase activity"/>
    <property type="evidence" value="ECO:0007669"/>
    <property type="project" value="UniProtKB-UniRule"/>
</dbReference>
<sequence>MDELFGLAIHVRGIVQGVGFRPFVYQLAVKNNLCGWVCNSSNGVEIELNGEKPAIELFLSELKSSPPPLSRIDNLSFHEIPVNGYAQFDIIESRSDPSHFIPISPDMAICPDCLKELFDPSNRRYRYPFINCTNCGPRFSIIKNIPYDRPFTTMAEFPMCPDCRQEYENPLDRRFHAQPIACSACGPTISYVEQNQQIDRNESALQYARNAIRSGKILAIKGLGGFHFACDAANTSAVRELRNRKKRVEKPFALMAFSIESIRKFCNISSEEIKLLETRQRPIVLLRKRSDCSLPEELAPGQSNLGFMLPYTPLHYLLLEPANDFPEVLVMTSGNLSEEPIAYEDQDAEIRLSPLADAFLTHNRGIHMRVDDSVMRVMDHSPVFIRRSRGFAPDPITLPFTVPSIFAAGAELKNHFTLTRDSYAFHSHFIGDLENFETLQSYTQAVCHFERLFRIQPEIIACDLHPDYLSTRYALERGQKDGKPVIPVQHHHAHLAACLLDNTWDSDEPVIGLTFDGTGYGTDGTIWGGEVLIGGYKGFQRRFHLSRFVLPGGDKAIKNPSRIALSLLHSLNLPWSSGLPCVQSFSKTELNVVSSQIIHKVNSPETTSMGRLFDGISSLIGIRQKVTYEGQAAIELEACSDPLETGCYYFDIQPDTINYSPVLHSIMNDFQTGLSVSTISARFHNGLANLCNSLCEIIRNETGISHVALSGGVWQNAFLFSKTSEILKSNNFHVLSHHQVPTNDACISLGQAVIAARMNL</sequence>
<dbReference type="PANTHER" id="PTHR42959">
    <property type="entry name" value="CARBAMOYLTRANSFERASE"/>
    <property type="match status" value="1"/>
</dbReference>
<dbReference type="Pfam" id="PF01300">
    <property type="entry name" value="Sua5_yciO_yrdC"/>
    <property type="match status" value="1"/>
</dbReference>
<dbReference type="NCBIfam" id="TIGR00143">
    <property type="entry name" value="hypF"/>
    <property type="match status" value="1"/>
</dbReference>
<evidence type="ECO:0000259" key="10">
    <source>
        <dbReference type="PROSITE" id="PS51160"/>
    </source>
</evidence>
<feature type="active site" evidence="9">
    <location>
        <position position="39"/>
    </location>
</feature>
<dbReference type="InterPro" id="IPR051060">
    <property type="entry name" value="Carbamoyltrans_HypF-like"/>
</dbReference>
<evidence type="ECO:0000256" key="1">
    <source>
        <dbReference type="ARBA" id="ARBA00004711"/>
    </source>
</evidence>
<dbReference type="Pfam" id="PF00708">
    <property type="entry name" value="Acylphosphatase"/>
    <property type="match status" value="1"/>
</dbReference>
<keyword evidence="4" id="KW-0479">Metal-binding</keyword>
<dbReference type="Gene3D" id="3.30.420.40">
    <property type="match status" value="1"/>
</dbReference>
<dbReference type="InterPro" id="IPR011125">
    <property type="entry name" value="Znf_HypF"/>
</dbReference>
<dbReference type="Pfam" id="PF22521">
    <property type="entry name" value="HypF_C_2"/>
    <property type="match status" value="1"/>
</dbReference>
<dbReference type="InterPro" id="IPR041440">
    <property type="entry name" value="HypF_C"/>
</dbReference>
<dbReference type="AlphaFoldDB" id="A0A0P6X4A6"/>
<evidence type="ECO:0000256" key="2">
    <source>
        <dbReference type="ARBA" id="ARBA00008097"/>
    </source>
</evidence>
<evidence type="ECO:0000256" key="7">
    <source>
        <dbReference type="ARBA" id="ARBA00048220"/>
    </source>
</evidence>
<feature type="domain" description="YrdC-like" evidence="11">
    <location>
        <begin position="202"/>
        <end position="390"/>
    </location>
</feature>
<dbReference type="PANTHER" id="PTHR42959:SF1">
    <property type="entry name" value="CARBAMOYLTRANSFERASE HYPF"/>
    <property type="match status" value="1"/>
</dbReference>
<dbReference type="InterPro" id="IPR017945">
    <property type="entry name" value="DHBP_synth_RibB-like_a/b_dom"/>
</dbReference>
<evidence type="ECO:0000256" key="8">
    <source>
        <dbReference type="PIRNR" id="PIRNR006256"/>
    </source>
</evidence>
<dbReference type="UniPathway" id="UPA00335"/>
<dbReference type="RefSeq" id="WP_081420026.1">
    <property type="nucleotide sequence ID" value="NZ_BBYA01000014.1"/>
</dbReference>
<dbReference type="InterPro" id="IPR043129">
    <property type="entry name" value="ATPase_NBD"/>
</dbReference>
<dbReference type="Gene3D" id="3.90.870.50">
    <property type="match status" value="1"/>
</dbReference>
<evidence type="ECO:0000256" key="3">
    <source>
        <dbReference type="ARBA" id="ARBA00022598"/>
    </source>
</evidence>
<dbReference type="PATRIC" id="fig|229920.5.peg.3047"/>
<comment type="similarity">
    <text evidence="2 8">Belongs to the carbamoyltransferase HypF family.</text>
</comment>
<comment type="catalytic activity">
    <reaction evidence="9">
        <text>an acyl phosphate + H2O = a carboxylate + phosphate + H(+)</text>
        <dbReference type="Rhea" id="RHEA:14965"/>
        <dbReference type="ChEBI" id="CHEBI:15377"/>
        <dbReference type="ChEBI" id="CHEBI:15378"/>
        <dbReference type="ChEBI" id="CHEBI:29067"/>
        <dbReference type="ChEBI" id="CHEBI:43474"/>
        <dbReference type="ChEBI" id="CHEBI:59918"/>
        <dbReference type="EC" id="3.6.1.7"/>
    </reaction>
</comment>
<dbReference type="STRING" id="229920.ADM99_01165"/>
<comment type="caution">
    <text evidence="12">The sequence shown here is derived from an EMBL/GenBank/DDBJ whole genome shotgun (WGS) entry which is preliminary data.</text>
</comment>
<dbReference type="SUPFAM" id="SSF53067">
    <property type="entry name" value="Actin-like ATPase domain"/>
    <property type="match status" value="1"/>
</dbReference>
<keyword evidence="6" id="KW-0862">Zinc</keyword>
<accession>A0A0P6X4A6</accession>
<dbReference type="GO" id="GO:0051604">
    <property type="term" value="P:protein maturation"/>
    <property type="evidence" value="ECO:0007669"/>
    <property type="project" value="TreeGrafter"/>
</dbReference>
<dbReference type="Gene3D" id="3.30.110.120">
    <property type="match status" value="1"/>
</dbReference>
<dbReference type="InterPro" id="IPR004421">
    <property type="entry name" value="Carbamoyltransferase_HypF"/>
</dbReference>
<dbReference type="PROSITE" id="PS00150">
    <property type="entry name" value="ACYLPHOSPHATASE_1"/>
    <property type="match status" value="1"/>
</dbReference>
<dbReference type="EMBL" id="LGCK01000002">
    <property type="protein sequence ID" value="KPL74719.1"/>
    <property type="molecule type" value="Genomic_DNA"/>
</dbReference>
<protein>
    <recommendedName>
        <fullName evidence="8">Carbamoyltransferase</fullName>
        <ecNumber evidence="8">6.2.-.-</ecNumber>
    </recommendedName>
</protein>
<comment type="catalytic activity">
    <reaction evidence="7">
        <text>C-terminal L-cysteinyl-[HypE protein] + carbamoyl phosphate + ATP + H2O = C-terminal S-carboxamide-L-cysteinyl-[HypE protein] + AMP + phosphate + diphosphate + H(+)</text>
        <dbReference type="Rhea" id="RHEA:55636"/>
        <dbReference type="Rhea" id="RHEA-COMP:14247"/>
        <dbReference type="Rhea" id="RHEA-COMP:14392"/>
        <dbReference type="ChEBI" id="CHEBI:15377"/>
        <dbReference type="ChEBI" id="CHEBI:15378"/>
        <dbReference type="ChEBI" id="CHEBI:30616"/>
        <dbReference type="ChEBI" id="CHEBI:33019"/>
        <dbReference type="ChEBI" id="CHEBI:43474"/>
        <dbReference type="ChEBI" id="CHEBI:58228"/>
        <dbReference type="ChEBI" id="CHEBI:76913"/>
        <dbReference type="ChEBI" id="CHEBI:139126"/>
        <dbReference type="ChEBI" id="CHEBI:456215"/>
    </reaction>
</comment>
<dbReference type="GO" id="GO:0016874">
    <property type="term" value="F:ligase activity"/>
    <property type="evidence" value="ECO:0007669"/>
    <property type="project" value="UniProtKB-UniRule"/>
</dbReference>
<dbReference type="GO" id="GO:0003998">
    <property type="term" value="F:acylphosphatase activity"/>
    <property type="evidence" value="ECO:0007669"/>
    <property type="project" value="UniProtKB-EC"/>
</dbReference>
<dbReference type="OrthoDB" id="9808093at2"/>
<dbReference type="EC" id="6.2.-.-" evidence="8"/>
<dbReference type="SUPFAM" id="SSF54975">
    <property type="entry name" value="Acylphosphatase/BLUF domain-like"/>
    <property type="match status" value="1"/>
</dbReference>
<dbReference type="InterPro" id="IPR006070">
    <property type="entry name" value="Sua5-like_dom"/>
</dbReference>
<dbReference type="Proteomes" id="UP000050430">
    <property type="component" value="Unassembled WGS sequence"/>
</dbReference>
<keyword evidence="13" id="KW-1185">Reference proteome</keyword>
<evidence type="ECO:0000256" key="5">
    <source>
        <dbReference type="ARBA" id="ARBA00022771"/>
    </source>
</evidence>
<dbReference type="Pfam" id="PF17788">
    <property type="entry name" value="HypF_C"/>
    <property type="match status" value="1"/>
</dbReference>
<feature type="active site" evidence="9">
    <location>
        <position position="21"/>
    </location>
</feature>
<dbReference type="PROSITE" id="PS51160">
    <property type="entry name" value="ACYLPHOSPHATASE_3"/>
    <property type="match status" value="1"/>
</dbReference>
<evidence type="ECO:0000256" key="9">
    <source>
        <dbReference type="PROSITE-ProRule" id="PRU00520"/>
    </source>
</evidence>
<evidence type="ECO:0000313" key="12">
    <source>
        <dbReference type="EMBL" id="KPL74719.1"/>
    </source>
</evidence>
<dbReference type="GO" id="GO:0008270">
    <property type="term" value="F:zinc ion binding"/>
    <property type="evidence" value="ECO:0007669"/>
    <property type="project" value="UniProtKB-KW"/>
</dbReference>
<dbReference type="Gene3D" id="3.30.420.360">
    <property type="match status" value="1"/>
</dbReference>
<dbReference type="InterPro" id="IPR001792">
    <property type="entry name" value="Acylphosphatase-like_dom"/>
</dbReference>
<gene>
    <name evidence="12" type="ORF">ADM99_01165</name>
</gene>
<dbReference type="GO" id="GO:0003725">
    <property type="term" value="F:double-stranded RNA binding"/>
    <property type="evidence" value="ECO:0007669"/>
    <property type="project" value="InterPro"/>
</dbReference>
<comment type="pathway">
    <text evidence="1">Protein modification; [NiFe] hydrogenase maturation.</text>
</comment>
<feature type="domain" description="Acylphosphatase-like" evidence="10">
    <location>
        <begin position="6"/>
        <end position="92"/>
    </location>
</feature>